<evidence type="ECO:0000313" key="11">
    <source>
        <dbReference type="EMBL" id="JAT42916.1"/>
    </source>
</evidence>
<keyword evidence="8 9" id="KW-0472">Membrane</keyword>
<comment type="subcellular location">
    <subcellularLocation>
        <location evidence="1">Membrane</location>
        <topology evidence="1">Multi-pass membrane protein</topology>
    </subcellularLocation>
</comment>
<gene>
    <name evidence="11" type="primary">ABCG11_1</name>
    <name evidence="11" type="ORF">g.68501</name>
</gene>
<dbReference type="GO" id="GO:0005524">
    <property type="term" value="F:ATP binding"/>
    <property type="evidence" value="ECO:0007669"/>
    <property type="project" value="UniProtKB-KW"/>
</dbReference>
<feature type="transmembrane region" description="Helical" evidence="9">
    <location>
        <begin position="502"/>
        <end position="523"/>
    </location>
</feature>
<comment type="similarity">
    <text evidence="2">Belongs to the ABC transporter superfamily. ABCG family. Eye pigment precursor importer (TC 3.A.1.204) subfamily.</text>
</comment>
<dbReference type="InterPro" id="IPR013525">
    <property type="entry name" value="ABC2_TM"/>
</dbReference>
<dbReference type="PANTHER" id="PTHR48042:SF11">
    <property type="entry name" value="ABC TRANSPORTER G FAMILY MEMBER 11"/>
    <property type="match status" value="1"/>
</dbReference>
<proteinExistence type="inferred from homology"/>
<dbReference type="Pfam" id="PF19055">
    <property type="entry name" value="ABC2_membrane_7"/>
    <property type="match status" value="1"/>
</dbReference>
<feature type="transmembrane region" description="Helical" evidence="9">
    <location>
        <begin position="632"/>
        <end position="653"/>
    </location>
</feature>
<keyword evidence="5" id="KW-0547">Nucleotide-binding</keyword>
<feature type="domain" description="ABC transporter" evidence="10">
    <location>
        <begin position="53"/>
        <end position="296"/>
    </location>
</feature>
<dbReference type="InterPro" id="IPR052215">
    <property type="entry name" value="Plant_ABCG"/>
</dbReference>
<organism evidence="11">
    <name type="scientific">Anthurium amnicola</name>
    <dbReference type="NCBI Taxonomy" id="1678845"/>
    <lineage>
        <taxon>Eukaryota</taxon>
        <taxon>Viridiplantae</taxon>
        <taxon>Streptophyta</taxon>
        <taxon>Embryophyta</taxon>
        <taxon>Tracheophyta</taxon>
        <taxon>Spermatophyta</taxon>
        <taxon>Magnoliopsida</taxon>
        <taxon>Liliopsida</taxon>
        <taxon>Araceae</taxon>
        <taxon>Pothoideae</taxon>
        <taxon>Potheae</taxon>
        <taxon>Anthurium</taxon>
    </lineage>
</organism>
<keyword evidence="4 9" id="KW-0812">Transmembrane</keyword>
<evidence type="ECO:0000256" key="6">
    <source>
        <dbReference type="ARBA" id="ARBA00022840"/>
    </source>
</evidence>
<feature type="transmembrane region" description="Helical" evidence="9">
    <location>
        <begin position="390"/>
        <end position="413"/>
    </location>
</feature>
<evidence type="ECO:0000256" key="9">
    <source>
        <dbReference type="SAM" id="Phobius"/>
    </source>
</evidence>
<dbReference type="SUPFAM" id="SSF52540">
    <property type="entry name" value="P-loop containing nucleoside triphosphate hydrolases"/>
    <property type="match status" value="1"/>
</dbReference>
<evidence type="ECO:0000256" key="3">
    <source>
        <dbReference type="ARBA" id="ARBA00022448"/>
    </source>
</evidence>
<dbReference type="EMBL" id="GDJX01025020">
    <property type="protein sequence ID" value="JAT42916.1"/>
    <property type="molecule type" value="Transcribed_RNA"/>
</dbReference>
<reference evidence="11" key="1">
    <citation type="submission" date="2015-07" db="EMBL/GenBank/DDBJ databases">
        <title>Transcriptome Assembly of Anthurium amnicola.</title>
        <authorList>
            <person name="Suzuki J."/>
        </authorList>
    </citation>
    <scope>NUCLEOTIDE SEQUENCE</scope>
</reference>
<feature type="transmembrane region" description="Helical" evidence="9">
    <location>
        <begin position="466"/>
        <end position="490"/>
    </location>
</feature>
<dbReference type="GO" id="GO:0016020">
    <property type="term" value="C:membrane"/>
    <property type="evidence" value="ECO:0007669"/>
    <property type="project" value="UniProtKB-SubCell"/>
</dbReference>
<dbReference type="GO" id="GO:0140359">
    <property type="term" value="F:ABC-type transporter activity"/>
    <property type="evidence" value="ECO:0007669"/>
    <property type="project" value="InterPro"/>
</dbReference>
<feature type="transmembrane region" description="Helical" evidence="9">
    <location>
        <begin position="425"/>
        <end position="446"/>
    </location>
</feature>
<sequence>MPEDYNYYKDEYESKDFTISLATSSDEEEYSEYYENNENRVTTESSVKLPVSLAWKNLTYEIIDPKTKKQRKIIQNVSGIVKPGELLAIMGPSGAGKSTFLDLLAGRKDPKNVSGSVYLNGRPGNIKYVSTYVMQDDALMGVLTVRENIQFAADLCFPTTYTKSEKRSRVQNIIREFGLEKVADNKIGTVFVRGISGGEKRRCAIASQVLTLPKVIFLDEPTTGLDSAAAYNVMNAIVSMAKRYELTVIASIHQPSPETYALFDKLLLLGHGKTLYFGEREKALTYFDKLGYPCSPYNNPADHFLKLVNSDFMKDITEAEQHITNFSISFSKSPNIREINKQIDDSIEKANGNYSDGISKRRTQRYARNFLAQTFILMRRSLTNATRNILMFWIRVAMYMCLALLMGSTWWKVGFTQISIPDRFAAHFFSVAFLSFMSVAGIPGFLEERLVFQRERSNRFYSVGPYVLANTLISIPFLMIISLSFSMIAYPMIGLHENIHNAFNFFLFLFLALFVAESMVVFIAALIPIFVAALAITAFANGFFMVVEGFFVRRAAIPKLLKWGHYIDYQKYAFEAIIKNDFVGLTFNCDPDPSGQAKCRCAYGLNSTDTCTFTGQDVLDYRGYYDINLVKWALALLGLVAAFRFGFYLVLLFRKGRH</sequence>
<dbReference type="AlphaFoldDB" id="A0A1D1XKJ1"/>
<keyword evidence="7 9" id="KW-1133">Transmembrane helix</keyword>
<dbReference type="GO" id="GO:0016887">
    <property type="term" value="F:ATP hydrolysis activity"/>
    <property type="evidence" value="ECO:0007669"/>
    <property type="project" value="InterPro"/>
</dbReference>
<dbReference type="SMART" id="SM00382">
    <property type="entry name" value="AAA"/>
    <property type="match status" value="1"/>
</dbReference>
<dbReference type="InterPro" id="IPR003439">
    <property type="entry name" value="ABC_transporter-like_ATP-bd"/>
</dbReference>
<feature type="transmembrane region" description="Helical" evidence="9">
    <location>
        <begin position="529"/>
        <end position="552"/>
    </location>
</feature>
<evidence type="ECO:0000256" key="2">
    <source>
        <dbReference type="ARBA" id="ARBA00005814"/>
    </source>
</evidence>
<evidence type="ECO:0000256" key="5">
    <source>
        <dbReference type="ARBA" id="ARBA00022741"/>
    </source>
</evidence>
<dbReference type="Pfam" id="PF00005">
    <property type="entry name" value="ABC_tran"/>
    <property type="match status" value="1"/>
</dbReference>
<keyword evidence="3" id="KW-0813">Transport</keyword>
<evidence type="ECO:0000256" key="7">
    <source>
        <dbReference type="ARBA" id="ARBA00022989"/>
    </source>
</evidence>
<dbReference type="PROSITE" id="PS50893">
    <property type="entry name" value="ABC_TRANSPORTER_2"/>
    <property type="match status" value="1"/>
</dbReference>
<evidence type="ECO:0000256" key="8">
    <source>
        <dbReference type="ARBA" id="ARBA00023136"/>
    </source>
</evidence>
<dbReference type="Gene3D" id="3.40.50.300">
    <property type="entry name" value="P-loop containing nucleotide triphosphate hydrolases"/>
    <property type="match status" value="1"/>
</dbReference>
<protein>
    <submittedName>
        <fullName evidence="11">ABC transporter G family member 11</fullName>
    </submittedName>
</protein>
<evidence type="ECO:0000259" key="10">
    <source>
        <dbReference type="PROSITE" id="PS50893"/>
    </source>
</evidence>
<dbReference type="CDD" id="cd03213">
    <property type="entry name" value="ABCG_EPDR"/>
    <property type="match status" value="1"/>
</dbReference>
<name>A0A1D1XKJ1_9ARAE</name>
<dbReference type="InterPro" id="IPR003593">
    <property type="entry name" value="AAA+_ATPase"/>
</dbReference>
<dbReference type="Pfam" id="PF01061">
    <property type="entry name" value="ABC2_membrane"/>
    <property type="match status" value="1"/>
</dbReference>
<evidence type="ECO:0000256" key="1">
    <source>
        <dbReference type="ARBA" id="ARBA00004141"/>
    </source>
</evidence>
<dbReference type="PANTHER" id="PTHR48042">
    <property type="entry name" value="ABC TRANSPORTER G FAMILY MEMBER 11"/>
    <property type="match status" value="1"/>
</dbReference>
<accession>A0A1D1XKJ1</accession>
<dbReference type="InterPro" id="IPR027417">
    <property type="entry name" value="P-loop_NTPase"/>
</dbReference>
<dbReference type="InterPro" id="IPR043926">
    <property type="entry name" value="ABCG_dom"/>
</dbReference>
<evidence type="ECO:0000256" key="4">
    <source>
        <dbReference type="ARBA" id="ARBA00022692"/>
    </source>
</evidence>
<keyword evidence="6" id="KW-0067">ATP-binding</keyword>